<gene>
    <name evidence="1" type="ORF">BpHYR1_021357</name>
</gene>
<keyword evidence="2" id="KW-1185">Reference proteome</keyword>
<evidence type="ECO:0000313" key="2">
    <source>
        <dbReference type="Proteomes" id="UP000276133"/>
    </source>
</evidence>
<protein>
    <submittedName>
        <fullName evidence="1">Uncharacterized protein</fullName>
    </submittedName>
</protein>
<reference evidence="1 2" key="1">
    <citation type="journal article" date="2018" name="Sci. Rep.">
        <title>Genomic signatures of local adaptation to the degree of environmental predictability in rotifers.</title>
        <authorList>
            <person name="Franch-Gras L."/>
            <person name="Hahn C."/>
            <person name="Garcia-Roger E.M."/>
            <person name="Carmona M.J."/>
            <person name="Serra M."/>
            <person name="Gomez A."/>
        </authorList>
    </citation>
    <scope>NUCLEOTIDE SEQUENCE [LARGE SCALE GENOMIC DNA]</scope>
    <source>
        <strain evidence="1">HYR1</strain>
    </source>
</reference>
<evidence type="ECO:0000313" key="1">
    <source>
        <dbReference type="EMBL" id="RNA07348.1"/>
    </source>
</evidence>
<comment type="caution">
    <text evidence="1">The sequence shown here is derived from an EMBL/GenBank/DDBJ whole genome shotgun (WGS) entry which is preliminary data.</text>
</comment>
<dbReference type="EMBL" id="REGN01007073">
    <property type="protein sequence ID" value="RNA07348.1"/>
    <property type="molecule type" value="Genomic_DNA"/>
</dbReference>
<dbReference type="Proteomes" id="UP000276133">
    <property type="component" value="Unassembled WGS sequence"/>
</dbReference>
<organism evidence="1 2">
    <name type="scientific">Brachionus plicatilis</name>
    <name type="common">Marine rotifer</name>
    <name type="synonym">Brachionus muelleri</name>
    <dbReference type="NCBI Taxonomy" id="10195"/>
    <lineage>
        <taxon>Eukaryota</taxon>
        <taxon>Metazoa</taxon>
        <taxon>Spiralia</taxon>
        <taxon>Gnathifera</taxon>
        <taxon>Rotifera</taxon>
        <taxon>Eurotatoria</taxon>
        <taxon>Monogononta</taxon>
        <taxon>Pseudotrocha</taxon>
        <taxon>Ploima</taxon>
        <taxon>Brachionidae</taxon>
        <taxon>Brachionus</taxon>
    </lineage>
</organism>
<accession>A0A3M7Q8R5</accession>
<proteinExistence type="predicted"/>
<name>A0A3M7Q8R5_BRAPC</name>
<sequence length="94" mass="11272">MRQVKRDKQERVERSIAERKECLTDSDIKNEAKKNEENQRKDLNLLDRYSISEPNTTIRVFFLIFFVFPENPLFSHLKICSYLLECLMVKCQIS</sequence>
<dbReference type="AlphaFoldDB" id="A0A3M7Q8R5"/>